<name>A0ABD3S4W7_9LAMI</name>
<comment type="caution">
    <text evidence="1">The sequence shown here is derived from an EMBL/GenBank/DDBJ whole genome shotgun (WGS) entry which is preliminary data.</text>
</comment>
<protein>
    <submittedName>
        <fullName evidence="1">Uncharacterized protein</fullName>
    </submittedName>
</protein>
<dbReference type="Proteomes" id="UP001634393">
    <property type="component" value="Unassembled WGS sequence"/>
</dbReference>
<evidence type="ECO:0000313" key="2">
    <source>
        <dbReference type="Proteomes" id="UP001634393"/>
    </source>
</evidence>
<keyword evidence="2" id="KW-1185">Reference proteome</keyword>
<accession>A0ABD3S4W7</accession>
<dbReference type="EMBL" id="JBJXBP010000007">
    <property type="protein sequence ID" value="KAL3819528.1"/>
    <property type="molecule type" value="Genomic_DNA"/>
</dbReference>
<sequence length="70" mass="8138">MYINRSYITNIRRISIECVILIEKSKDNIRQNTRGRSSDGVEAYVPPRPAWYDPRAEELEELKLQNTGGI</sequence>
<proteinExistence type="predicted"/>
<gene>
    <name evidence="1" type="ORF">ACJIZ3_005433</name>
</gene>
<reference evidence="1 2" key="1">
    <citation type="submission" date="2024-12" db="EMBL/GenBank/DDBJ databases">
        <title>The unique morphological basis and parallel evolutionary history of personate flowers in Penstemon.</title>
        <authorList>
            <person name="Depatie T.H."/>
            <person name="Wessinger C.A."/>
        </authorList>
    </citation>
    <scope>NUCLEOTIDE SEQUENCE [LARGE SCALE GENOMIC DNA]</scope>
    <source>
        <strain evidence="1">WTNN_2</strain>
        <tissue evidence="1">Leaf</tissue>
    </source>
</reference>
<evidence type="ECO:0000313" key="1">
    <source>
        <dbReference type="EMBL" id="KAL3819528.1"/>
    </source>
</evidence>
<organism evidence="1 2">
    <name type="scientific">Penstemon smallii</name>
    <dbReference type="NCBI Taxonomy" id="265156"/>
    <lineage>
        <taxon>Eukaryota</taxon>
        <taxon>Viridiplantae</taxon>
        <taxon>Streptophyta</taxon>
        <taxon>Embryophyta</taxon>
        <taxon>Tracheophyta</taxon>
        <taxon>Spermatophyta</taxon>
        <taxon>Magnoliopsida</taxon>
        <taxon>eudicotyledons</taxon>
        <taxon>Gunneridae</taxon>
        <taxon>Pentapetalae</taxon>
        <taxon>asterids</taxon>
        <taxon>lamiids</taxon>
        <taxon>Lamiales</taxon>
        <taxon>Plantaginaceae</taxon>
        <taxon>Cheloneae</taxon>
        <taxon>Penstemon</taxon>
    </lineage>
</organism>
<dbReference type="AlphaFoldDB" id="A0ABD3S4W7"/>